<keyword evidence="4" id="KW-0238">DNA-binding</keyword>
<keyword evidence="8" id="KW-1185">Reference proteome</keyword>
<dbReference type="Proteomes" id="UP001652620">
    <property type="component" value="Chromosome 5"/>
</dbReference>
<evidence type="ECO:0000313" key="8">
    <source>
        <dbReference type="Proteomes" id="UP001652620"/>
    </source>
</evidence>
<evidence type="ECO:0000259" key="7">
    <source>
        <dbReference type="Pfam" id="PF13873"/>
    </source>
</evidence>
<gene>
    <name evidence="9" type="primary">LOC125778972</name>
</gene>
<evidence type="ECO:0000256" key="2">
    <source>
        <dbReference type="ARBA" id="ARBA00016807"/>
    </source>
</evidence>
<reference evidence="9" key="1">
    <citation type="submission" date="2025-08" db="UniProtKB">
        <authorList>
            <consortium name="RefSeq"/>
        </authorList>
    </citation>
    <scope>IDENTIFICATION</scope>
    <source>
        <tissue evidence="9">Adult</tissue>
    </source>
</reference>
<comment type="function">
    <text evidence="6">Involved in transvection phenomena (= synapsis-dependent gene expression), where the synaptic pairing of chromosomes carrying genes with which zeste interacts influences the expression of these genes. Zeste binds to DNA and stimulates transcription from a nearby promoter.</text>
</comment>
<evidence type="ECO:0000256" key="6">
    <source>
        <dbReference type="ARBA" id="ARBA00025466"/>
    </source>
</evidence>
<evidence type="ECO:0000256" key="4">
    <source>
        <dbReference type="ARBA" id="ARBA00023125"/>
    </source>
</evidence>
<dbReference type="GeneID" id="125778972"/>
<keyword evidence="5" id="KW-0804">Transcription</keyword>
<proteinExistence type="predicted"/>
<dbReference type="InterPro" id="IPR028002">
    <property type="entry name" value="Myb_DNA-bind_5"/>
</dbReference>
<keyword evidence="3" id="KW-0805">Transcription regulation</keyword>
<comment type="subunit">
    <text evidence="1">Self-associates forming complexes of several hundred monomers.</text>
</comment>
<dbReference type="RefSeq" id="XP_049314888.1">
    <property type="nucleotide sequence ID" value="XM_049458931.1"/>
</dbReference>
<evidence type="ECO:0000256" key="5">
    <source>
        <dbReference type="ARBA" id="ARBA00023163"/>
    </source>
</evidence>
<sequence>MENGKNKVTTKKQFEKLVELMEKFPEVGRGKPQFGNSKLKIKELWESVALQLNCLGPPSRTAYEWGRVWIHYKASLKKKLANNRNNYLATGGGPSQEQSLSPMEESVAQLIQLREAVAPSGSAFGVENIPPTVADVPLERSPLSTPVVQECPTPSRTVQLRRANNCMESERLQLLSTQAETQQQILKKIGQLEKTVHKSYTLQKEALDLKKRKMEIYERKANEAHELHALKTEVQRLKIAKLKSSQRF</sequence>
<dbReference type="Pfam" id="PF13873">
    <property type="entry name" value="Myb_DNA-bind_5"/>
    <property type="match status" value="1"/>
</dbReference>
<evidence type="ECO:0000256" key="1">
    <source>
        <dbReference type="ARBA" id="ARBA00011764"/>
    </source>
</evidence>
<evidence type="ECO:0000256" key="3">
    <source>
        <dbReference type="ARBA" id="ARBA00023015"/>
    </source>
</evidence>
<feature type="domain" description="Myb/SANT-like DNA-binding" evidence="7">
    <location>
        <begin position="8"/>
        <end position="81"/>
    </location>
</feature>
<evidence type="ECO:0000313" key="9">
    <source>
        <dbReference type="RefSeq" id="XP_049314888.1"/>
    </source>
</evidence>
<organism evidence="8 9">
    <name type="scientific">Bactrocera dorsalis</name>
    <name type="common">Oriental fruit fly</name>
    <name type="synonym">Dacus dorsalis</name>
    <dbReference type="NCBI Taxonomy" id="27457"/>
    <lineage>
        <taxon>Eukaryota</taxon>
        <taxon>Metazoa</taxon>
        <taxon>Ecdysozoa</taxon>
        <taxon>Arthropoda</taxon>
        <taxon>Hexapoda</taxon>
        <taxon>Insecta</taxon>
        <taxon>Pterygota</taxon>
        <taxon>Neoptera</taxon>
        <taxon>Endopterygota</taxon>
        <taxon>Diptera</taxon>
        <taxon>Brachycera</taxon>
        <taxon>Muscomorpha</taxon>
        <taxon>Tephritoidea</taxon>
        <taxon>Tephritidae</taxon>
        <taxon>Bactrocera</taxon>
        <taxon>Bactrocera</taxon>
    </lineage>
</organism>
<name>A0ABM3K074_BACDO</name>
<protein>
    <recommendedName>
        <fullName evidence="2">Regulatory protein zeste</fullName>
    </recommendedName>
</protein>
<accession>A0ABM3K074</accession>